<evidence type="ECO:0000313" key="3">
    <source>
        <dbReference type="EMBL" id="RIA56158.1"/>
    </source>
</evidence>
<dbReference type="InterPro" id="IPR006894">
    <property type="entry name" value="HupH_Hydgase_express_prot_C"/>
</dbReference>
<evidence type="ECO:0000256" key="1">
    <source>
        <dbReference type="ARBA" id="ARBA00010832"/>
    </source>
</evidence>
<evidence type="ECO:0000313" key="4">
    <source>
        <dbReference type="Proteomes" id="UP000266273"/>
    </source>
</evidence>
<keyword evidence="4" id="KW-1185">Reference proteome</keyword>
<protein>
    <submittedName>
        <fullName evidence="3">Hydrogenase-1 operon protein HyaF</fullName>
    </submittedName>
</protein>
<dbReference type="EMBL" id="QXDF01000001">
    <property type="protein sequence ID" value="RIA56158.1"/>
    <property type="molecule type" value="Genomic_DNA"/>
</dbReference>
<reference evidence="3 4" key="1">
    <citation type="submission" date="2018-08" db="EMBL/GenBank/DDBJ databases">
        <title>Genomic Encyclopedia of Archaeal and Bacterial Type Strains, Phase II (KMG-II): from individual species to whole genera.</title>
        <authorList>
            <person name="Goeker M."/>
        </authorList>
    </citation>
    <scope>NUCLEOTIDE SEQUENCE [LARGE SCALE GENOMIC DNA]</scope>
    <source>
        <strain evidence="3 4">DSM 5002</strain>
    </source>
</reference>
<feature type="domain" description="HupH hydrogenase expression protein C-terminal" evidence="2">
    <location>
        <begin position="21"/>
        <end position="133"/>
    </location>
</feature>
<dbReference type="AlphaFoldDB" id="A0A397Q534"/>
<dbReference type="InterPro" id="IPR038527">
    <property type="entry name" value="HupH_C_sf"/>
</dbReference>
<sequence length="142" mass="15424">MSHKIFEAPPSDPKGLTTGLADAVIPEIASLLDDLIENGNEGAIDLRSLPMTDADRDALREKLGTGEVRATLEVAGTSTIEETAIRGVWWIRHEAGDGQIANEQIAITLLPDILRTHPDDLPQGRARLEELLNPSEPEETDL</sequence>
<proteinExistence type="inferred from homology"/>
<accession>A0A397Q534</accession>
<dbReference type="Pfam" id="PF04809">
    <property type="entry name" value="HupH_C"/>
    <property type="match status" value="1"/>
</dbReference>
<organism evidence="3 4">
    <name type="scientific">Dichotomicrobium thermohalophilum</name>
    <dbReference type="NCBI Taxonomy" id="933063"/>
    <lineage>
        <taxon>Bacteria</taxon>
        <taxon>Pseudomonadati</taxon>
        <taxon>Pseudomonadota</taxon>
        <taxon>Alphaproteobacteria</taxon>
        <taxon>Hyphomicrobiales</taxon>
        <taxon>Hyphomicrobiaceae</taxon>
        <taxon>Dichotomicrobium</taxon>
    </lineage>
</organism>
<dbReference type="Gene3D" id="3.30.1370.140">
    <property type="entry name" value="HupH hydrogenase expression protein, C-terminal domain"/>
    <property type="match status" value="1"/>
</dbReference>
<dbReference type="OrthoDB" id="6560677at2"/>
<evidence type="ECO:0000259" key="2">
    <source>
        <dbReference type="Pfam" id="PF04809"/>
    </source>
</evidence>
<gene>
    <name evidence="3" type="ORF">BXY53_1259</name>
</gene>
<comment type="caution">
    <text evidence="3">The sequence shown here is derived from an EMBL/GenBank/DDBJ whole genome shotgun (WGS) entry which is preliminary data.</text>
</comment>
<name>A0A397Q534_9HYPH</name>
<comment type="similarity">
    <text evidence="1">Belongs to the HupH/HyaF family.</text>
</comment>
<dbReference type="RefSeq" id="WP_119060980.1">
    <property type="nucleotide sequence ID" value="NZ_QXDF01000001.1"/>
</dbReference>
<dbReference type="Proteomes" id="UP000266273">
    <property type="component" value="Unassembled WGS sequence"/>
</dbReference>